<evidence type="ECO:0000256" key="1">
    <source>
        <dbReference type="ARBA" id="ARBA00002190"/>
    </source>
</evidence>
<reference evidence="4 5" key="1">
    <citation type="submission" date="2016-01" db="EMBL/GenBank/DDBJ databases">
        <authorList>
            <person name="Oliw E.H."/>
        </authorList>
    </citation>
    <scope>NUCLEOTIDE SEQUENCE [LARGE SCALE GENOMIC DNA]</scope>
    <source>
        <strain evidence="4 5">KA00635</strain>
    </source>
</reference>
<dbReference type="GO" id="GO:0003677">
    <property type="term" value="F:DNA binding"/>
    <property type="evidence" value="ECO:0007669"/>
    <property type="project" value="InterPro"/>
</dbReference>
<protein>
    <recommendedName>
        <fullName evidence="3">Integrase catalytic domain-containing protein</fullName>
    </recommendedName>
</protein>
<organism evidence="4 5">
    <name type="scientific">Aerococcus christensenii</name>
    <dbReference type="NCBI Taxonomy" id="87541"/>
    <lineage>
        <taxon>Bacteria</taxon>
        <taxon>Bacillati</taxon>
        <taxon>Bacillota</taxon>
        <taxon>Bacilli</taxon>
        <taxon>Lactobacillales</taxon>
        <taxon>Aerococcaceae</taxon>
        <taxon>Aerococcus</taxon>
    </lineage>
</organism>
<dbReference type="PROSITE" id="PS50994">
    <property type="entry name" value="INTEGRASE"/>
    <property type="match status" value="1"/>
</dbReference>
<comment type="similarity">
    <text evidence="2">Belongs to the transposase IS30 family.</text>
</comment>
<dbReference type="PROSITE" id="PS01043">
    <property type="entry name" value="TRANSPOSASE_IS30"/>
    <property type="match status" value="1"/>
</dbReference>
<comment type="function">
    <text evidence="1">Required for the transposition of the insertion element.</text>
</comment>
<dbReference type="PATRIC" id="fig|87541.4.peg.1364"/>
<evidence type="ECO:0000256" key="2">
    <source>
        <dbReference type="ARBA" id="ARBA00006363"/>
    </source>
</evidence>
<dbReference type="GO" id="GO:0006313">
    <property type="term" value="P:DNA transposition"/>
    <property type="evidence" value="ECO:0007669"/>
    <property type="project" value="InterPro"/>
</dbReference>
<dbReference type="InterPro" id="IPR001598">
    <property type="entry name" value="Transposase_IS30_CS"/>
</dbReference>
<evidence type="ECO:0000259" key="3">
    <source>
        <dbReference type="PROSITE" id="PS50994"/>
    </source>
</evidence>
<dbReference type="GO" id="GO:0005829">
    <property type="term" value="C:cytosol"/>
    <property type="evidence" value="ECO:0007669"/>
    <property type="project" value="TreeGrafter"/>
</dbReference>
<dbReference type="SUPFAM" id="SSF53098">
    <property type="entry name" value="Ribonuclease H-like"/>
    <property type="match status" value="1"/>
</dbReference>
<proteinExistence type="inferred from homology"/>
<name>A0A133XU78_9LACT</name>
<feature type="domain" description="Integrase catalytic" evidence="3">
    <location>
        <begin position="1"/>
        <end position="116"/>
    </location>
</feature>
<dbReference type="GO" id="GO:0015074">
    <property type="term" value="P:DNA integration"/>
    <property type="evidence" value="ECO:0007669"/>
    <property type="project" value="InterPro"/>
</dbReference>
<dbReference type="InterPro" id="IPR053392">
    <property type="entry name" value="Transposase_IS30-like"/>
</dbReference>
<dbReference type="InterPro" id="IPR001584">
    <property type="entry name" value="Integrase_cat-core"/>
</dbReference>
<comment type="caution">
    <text evidence="4">The sequence shown here is derived from an EMBL/GenBank/DDBJ whole genome shotgun (WGS) entry which is preliminary data.</text>
</comment>
<sequence>MADRSKNSMLGAIDKLIQALPLEALKTFTSDRGKEFSCYEDVEKSGINLYFADAYSAWQRGSNENSNGLLREYYPKKTDLSKISVNELIKNLMELNTRPRKCLGYQTPFEMFMHELSLV</sequence>
<accession>A0A133XU78</accession>
<dbReference type="NCBIfam" id="NF033563">
    <property type="entry name" value="transpos_IS30"/>
    <property type="match status" value="1"/>
</dbReference>
<dbReference type="Gene3D" id="3.30.420.10">
    <property type="entry name" value="Ribonuclease H-like superfamily/Ribonuclease H"/>
    <property type="match status" value="1"/>
</dbReference>
<dbReference type="EMBL" id="LSCQ01000075">
    <property type="protein sequence ID" value="KXB34473.1"/>
    <property type="molecule type" value="Genomic_DNA"/>
</dbReference>
<dbReference type="GO" id="GO:0004803">
    <property type="term" value="F:transposase activity"/>
    <property type="evidence" value="ECO:0007669"/>
    <property type="project" value="InterPro"/>
</dbReference>
<dbReference type="InterPro" id="IPR051917">
    <property type="entry name" value="Transposase-Integrase"/>
</dbReference>
<dbReference type="PANTHER" id="PTHR10948:SF23">
    <property type="entry name" value="TRANSPOSASE INSI FOR INSERTION SEQUENCE ELEMENT IS30A-RELATED"/>
    <property type="match status" value="1"/>
</dbReference>
<evidence type="ECO:0000313" key="4">
    <source>
        <dbReference type="EMBL" id="KXB34473.1"/>
    </source>
</evidence>
<dbReference type="InterPro" id="IPR012337">
    <property type="entry name" value="RNaseH-like_sf"/>
</dbReference>
<dbReference type="Proteomes" id="UP000070422">
    <property type="component" value="Unassembled WGS sequence"/>
</dbReference>
<dbReference type="InterPro" id="IPR036397">
    <property type="entry name" value="RNaseH_sf"/>
</dbReference>
<dbReference type="PANTHER" id="PTHR10948">
    <property type="entry name" value="TRANSPOSASE"/>
    <property type="match status" value="1"/>
</dbReference>
<dbReference type="AlphaFoldDB" id="A0A133XU78"/>
<evidence type="ECO:0000313" key="5">
    <source>
        <dbReference type="Proteomes" id="UP000070422"/>
    </source>
</evidence>
<gene>
    <name evidence="4" type="ORF">HMPREF3187_01380</name>
</gene>